<dbReference type="PATRIC" id="fig|40324.63.peg.230"/>
<name>A0A0F5ZR20_STEMA</name>
<sequence>MQVILCCARIRKAYKSRMPGHYSRYAVQLRIQRSLFLAISPGRINLAFRAAVKMIEGGIEESDLVKRVARQFRIPMETSAALARSASTVLGADSRSSDQGSL</sequence>
<protein>
    <submittedName>
        <fullName evidence="1">Uncharacterized protein</fullName>
    </submittedName>
</protein>
<comment type="caution">
    <text evidence="1">The sequence shown here is derived from an EMBL/GenBank/DDBJ whole genome shotgun (WGS) entry which is preliminary data.</text>
</comment>
<gene>
    <name evidence="1" type="ORF">VM57_00605</name>
</gene>
<evidence type="ECO:0000313" key="2">
    <source>
        <dbReference type="Proteomes" id="UP000243478"/>
    </source>
</evidence>
<evidence type="ECO:0000313" key="1">
    <source>
        <dbReference type="EMBL" id="KKD57772.1"/>
    </source>
</evidence>
<proteinExistence type="predicted"/>
<organism evidence="1 2">
    <name type="scientific">Stenotrophomonas maltophilia</name>
    <name type="common">Pseudomonas maltophilia</name>
    <name type="synonym">Xanthomonas maltophilia</name>
    <dbReference type="NCBI Taxonomy" id="40324"/>
    <lineage>
        <taxon>Bacteria</taxon>
        <taxon>Pseudomonadati</taxon>
        <taxon>Pseudomonadota</taxon>
        <taxon>Gammaproteobacteria</taxon>
        <taxon>Lysobacterales</taxon>
        <taxon>Lysobacteraceae</taxon>
        <taxon>Stenotrophomonas</taxon>
        <taxon>Stenotrophomonas maltophilia group</taxon>
    </lineage>
</organism>
<accession>A0A0F5ZR20</accession>
<reference evidence="1 2" key="1">
    <citation type="submission" date="2015-03" db="EMBL/GenBank/DDBJ databases">
        <title>Draft genome of Stenotrophomonas maltophila isolated from urine specimen.</title>
        <authorList>
            <person name="Murugan N."/>
            <person name="Malathi J."/>
            <person name="Umashankar V."/>
            <person name="Madhavan H."/>
        </authorList>
    </citation>
    <scope>NUCLEOTIDE SEQUENCE [LARGE SCALE GENOMIC DNA]</scope>
    <source>
        <strain evidence="1 2">JMNMN1</strain>
    </source>
</reference>
<dbReference type="Proteomes" id="UP000243478">
    <property type="component" value="Unassembled WGS sequence"/>
</dbReference>
<dbReference type="AlphaFoldDB" id="A0A0F5ZR20"/>
<dbReference type="EMBL" id="JZRZ01000002">
    <property type="protein sequence ID" value="KKD57772.1"/>
    <property type="molecule type" value="Genomic_DNA"/>
</dbReference>